<dbReference type="Pfam" id="PF05627">
    <property type="entry name" value="AvrRpt-cleavage"/>
    <property type="match status" value="2"/>
</dbReference>
<dbReference type="PANTHER" id="PTHR33159">
    <property type="entry name" value="RPM1-INTERACTING PROTEIN 4 (RIN4) FAMILY PROTEIN"/>
    <property type="match status" value="1"/>
</dbReference>
<keyword evidence="4" id="KW-1185">Reference proteome</keyword>
<dbReference type="Proteomes" id="UP001642360">
    <property type="component" value="Unassembled WGS sequence"/>
</dbReference>
<evidence type="ECO:0000313" key="3">
    <source>
        <dbReference type="EMBL" id="CAK9140935.1"/>
    </source>
</evidence>
<dbReference type="AlphaFoldDB" id="A0ABC8R897"/>
<organism evidence="3 4">
    <name type="scientific">Ilex paraguariensis</name>
    <name type="common">yerba mate</name>
    <dbReference type="NCBI Taxonomy" id="185542"/>
    <lineage>
        <taxon>Eukaryota</taxon>
        <taxon>Viridiplantae</taxon>
        <taxon>Streptophyta</taxon>
        <taxon>Embryophyta</taxon>
        <taxon>Tracheophyta</taxon>
        <taxon>Spermatophyta</taxon>
        <taxon>Magnoliopsida</taxon>
        <taxon>eudicotyledons</taxon>
        <taxon>Gunneridae</taxon>
        <taxon>Pentapetalae</taxon>
        <taxon>asterids</taxon>
        <taxon>campanulids</taxon>
        <taxon>Aquifoliales</taxon>
        <taxon>Aquifoliaceae</taxon>
        <taxon>Ilex</taxon>
    </lineage>
</organism>
<proteinExistence type="predicted"/>
<dbReference type="InterPro" id="IPR040387">
    <property type="entry name" value="RIN4/NOI4"/>
</dbReference>
<feature type="compositionally biased region" description="Basic and acidic residues" evidence="1">
    <location>
        <begin position="67"/>
        <end position="85"/>
    </location>
</feature>
<feature type="region of interest" description="Disordered" evidence="1">
    <location>
        <begin position="223"/>
        <end position="249"/>
    </location>
</feature>
<accession>A0ABC8R897</accession>
<evidence type="ECO:0000259" key="2">
    <source>
        <dbReference type="Pfam" id="PF05627"/>
    </source>
</evidence>
<evidence type="ECO:0000313" key="4">
    <source>
        <dbReference type="Proteomes" id="UP001642360"/>
    </source>
</evidence>
<feature type="domain" description="RIN4 pathogenic type III effector avirulence factor Avr cleavage site" evidence="2">
    <location>
        <begin position="3"/>
        <end position="32"/>
    </location>
</feature>
<dbReference type="PANTHER" id="PTHR33159:SF6">
    <property type="entry name" value="RPM1-INTERACTING PROTEIN 4"/>
    <property type="match status" value="1"/>
</dbReference>
<dbReference type="InterPro" id="IPR008700">
    <property type="entry name" value="TypeIII_avirulence_cleave"/>
</dbReference>
<feature type="region of interest" description="Disordered" evidence="1">
    <location>
        <begin position="31"/>
        <end position="209"/>
    </location>
</feature>
<sequence>MAQRAHVPKFGNWDGEGDVPYTVYFEKARKGRSGGKIINPNDPQENPDLFPNVPSPDQAPPSGSNKTKPEEPIGRVGPTHERQVSIEDDNLGQFADSPASNDNMVRRTSGESTHQHQGGRGASSGRPARKSGGFEHSIDKSPLHPLYQAKIRGKGSGSPAREGKNSYDGGHGTPARSRLKPGTSGDESPDKGAAIPRFGGWDENDPSSAENYTHIFNRVREERQAGGFANTDANSYQDQNRRQNVNDDPKGCCFPCFGK</sequence>
<protein>
    <recommendedName>
        <fullName evidence="2">RIN4 pathogenic type III effector avirulence factor Avr cleavage site domain-containing protein</fullName>
    </recommendedName>
</protein>
<dbReference type="EMBL" id="CAUOFW020001081">
    <property type="protein sequence ID" value="CAK9140935.1"/>
    <property type="molecule type" value="Genomic_DNA"/>
</dbReference>
<feature type="compositionally biased region" description="Basic and acidic residues" evidence="1">
    <location>
        <begin position="132"/>
        <end position="142"/>
    </location>
</feature>
<gene>
    <name evidence="3" type="ORF">ILEXP_LOCUS8441</name>
</gene>
<feature type="domain" description="RIN4 pathogenic type III effector avirulence factor Avr cleavage site" evidence="2">
    <location>
        <begin position="191"/>
        <end position="224"/>
    </location>
</feature>
<comment type="caution">
    <text evidence="3">The sequence shown here is derived from an EMBL/GenBank/DDBJ whole genome shotgun (WGS) entry which is preliminary data.</text>
</comment>
<feature type="compositionally biased region" description="Basic and acidic residues" evidence="1">
    <location>
        <begin position="239"/>
        <end position="249"/>
    </location>
</feature>
<reference evidence="3 4" key="1">
    <citation type="submission" date="2024-02" db="EMBL/GenBank/DDBJ databases">
        <authorList>
            <person name="Vignale AGUSTIN F."/>
            <person name="Sosa J E."/>
            <person name="Modenutti C."/>
        </authorList>
    </citation>
    <scope>NUCLEOTIDE SEQUENCE [LARGE SCALE GENOMIC DNA]</scope>
</reference>
<name>A0ABC8R897_9AQUA</name>
<evidence type="ECO:0000256" key="1">
    <source>
        <dbReference type="SAM" id="MobiDB-lite"/>
    </source>
</evidence>